<accession>A0ABQ8K7J5</accession>
<protein>
    <submittedName>
        <fullName evidence="2">Uncharacterized protein</fullName>
    </submittedName>
</protein>
<reference evidence="2 3" key="1">
    <citation type="journal article" date="2021" name="Environ. Microbiol.">
        <title>Gene family expansions and transcriptome signatures uncover fungal adaptations to wood decay.</title>
        <authorList>
            <person name="Hage H."/>
            <person name="Miyauchi S."/>
            <person name="Viragh M."/>
            <person name="Drula E."/>
            <person name="Min B."/>
            <person name="Chaduli D."/>
            <person name="Navarro D."/>
            <person name="Favel A."/>
            <person name="Norest M."/>
            <person name="Lesage-Meessen L."/>
            <person name="Balint B."/>
            <person name="Merenyi Z."/>
            <person name="de Eugenio L."/>
            <person name="Morin E."/>
            <person name="Martinez A.T."/>
            <person name="Baldrian P."/>
            <person name="Stursova M."/>
            <person name="Martinez M.J."/>
            <person name="Novotny C."/>
            <person name="Magnuson J.K."/>
            <person name="Spatafora J.W."/>
            <person name="Maurice S."/>
            <person name="Pangilinan J."/>
            <person name="Andreopoulos W."/>
            <person name="LaButti K."/>
            <person name="Hundley H."/>
            <person name="Na H."/>
            <person name="Kuo A."/>
            <person name="Barry K."/>
            <person name="Lipzen A."/>
            <person name="Henrissat B."/>
            <person name="Riley R."/>
            <person name="Ahrendt S."/>
            <person name="Nagy L.G."/>
            <person name="Grigoriev I.V."/>
            <person name="Martin F."/>
            <person name="Rosso M.N."/>
        </authorList>
    </citation>
    <scope>NUCLEOTIDE SEQUENCE [LARGE SCALE GENOMIC DNA]</scope>
    <source>
        <strain evidence="2 3">CIRM-BRFM 1785</strain>
    </source>
</reference>
<proteinExistence type="predicted"/>
<comment type="caution">
    <text evidence="2">The sequence shown here is derived from an EMBL/GenBank/DDBJ whole genome shotgun (WGS) entry which is preliminary data.</text>
</comment>
<keyword evidence="3" id="KW-1185">Reference proteome</keyword>
<keyword evidence="1" id="KW-0812">Transmembrane</keyword>
<organism evidence="2 3">
    <name type="scientific">Rhodofomes roseus</name>
    <dbReference type="NCBI Taxonomy" id="34475"/>
    <lineage>
        <taxon>Eukaryota</taxon>
        <taxon>Fungi</taxon>
        <taxon>Dikarya</taxon>
        <taxon>Basidiomycota</taxon>
        <taxon>Agaricomycotina</taxon>
        <taxon>Agaricomycetes</taxon>
        <taxon>Polyporales</taxon>
        <taxon>Rhodofomes</taxon>
    </lineage>
</organism>
<keyword evidence="1" id="KW-1133">Transmembrane helix</keyword>
<name>A0ABQ8K7J5_9APHY</name>
<dbReference type="RefSeq" id="XP_047775991.1">
    <property type="nucleotide sequence ID" value="XM_047926086.1"/>
</dbReference>
<evidence type="ECO:0000313" key="3">
    <source>
        <dbReference type="Proteomes" id="UP000814176"/>
    </source>
</evidence>
<dbReference type="Proteomes" id="UP000814176">
    <property type="component" value="Unassembled WGS sequence"/>
</dbReference>
<evidence type="ECO:0000256" key="1">
    <source>
        <dbReference type="SAM" id="Phobius"/>
    </source>
</evidence>
<dbReference type="GeneID" id="72006818"/>
<keyword evidence="1" id="KW-0472">Membrane</keyword>
<feature type="transmembrane region" description="Helical" evidence="1">
    <location>
        <begin position="46"/>
        <end position="65"/>
    </location>
</feature>
<sequence length="105" mass="11644">MRCSCTDAVALDDAGGEHARKVSPQVPRLPQPRTHRYCVICRLPSASYLAFVLVCSICVRFLVYLEHFILRESFPCSPSLTCTALICIPCIASHSSITTVHVFVF</sequence>
<dbReference type="EMBL" id="JADCUA010000019">
    <property type="protein sequence ID" value="KAH9833225.1"/>
    <property type="molecule type" value="Genomic_DNA"/>
</dbReference>
<gene>
    <name evidence="2" type="ORF">C8Q71DRAFT_814335</name>
</gene>
<evidence type="ECO:0000313" key="2">
    <source>
        <dbReference type="EMBL" id="KAH9833225.1"/>
    </source>
</evidence>